<dbReference type="EMBL" id="LN483345">
    <property type="protein sequence ID" value="CDZ98818.1"/>
    <property type="molecule type" value="Genomic_DNA"/>
</dbReference>
<organism evidence="1">
    <name type="scientific">Phaffia rhodozyma</name>
    <name type="common">Yeast</name>
    <name type="synonym">Xanthophyllomyces dendrorhous</name>
    <dbReference type="NCBI Taxonomy" id="264483"/>
    <lineage>
        <taxon>Eukaryota</taxon>
        <taxon>Fungi</taxon>
        <taxon>Dikarya</taxon>
        <taxon>Basidiomycota</taxon>
        <taxon>Agaricomycotina</taxon>
        <taxon>Tremellomycetes</taxon>
        <taxon>Cystofilobasidiales</taxon>
        <taxon>Mrakiaceae</taxon>
        <taxon>Phaffia</taxon>
    </lineage>
</organism>
<reference evidence="1" key="1">
    <citation type="submission" date="2014-08" db="EMBL/GenBank/DDBJ databases">
        <authorList>
            <person name="Sharma Rahul"/>
            <person name="Thines Marco"/>
        </authorList>
    </citation>
    <scope>NUCLEOTIDE SEQUENCE</scope>
</reference>
<proteinExistence type="predicted"/>
<evidence type="ECO:0000313" key="1">
    <source>
        <dbReference type="EMBL" id="CDZ98818.1"/>
    </source>
</evidence>
<protein>
    <submittedName>
        <fullName evidence="1">Uncharacterized protein</fullName>
    </submittedName>
</protein>
<accession>A0A0F7SMG6</accession>
<dbReference type="AlphaFoldDB" id="A0A0F7SMG6"/>
<name>A0A0F7SMG6_PHARH</name>
<sequence>MTAPASASFYLFLLFVAVLFAAFILWLILSSCLGASIRDPVPFQQQRPNRYRTLERYVPIMRTDSQDSAQETLELQIR</sequence>